<dbReference type="STRING" id="1797994.A2227_01535"/>
<accession>A0A1F5SLG4</accession>
<proteinExistence type="predicted"/>
<dbReference type="Proteomes" id="UP000178367">
    <property type="component" value="Unassembled WGS sequence"/>
</dbReference>
<name>A0A1F5SLG4_9BACT</name>
<comment type="caution">
    <text evidence="1">The sequence shown here is derived from an EMBL/GenBank/DDBJ whole genome shotgun (WGS) entry which is preliminary data.</text>
</comment>
<evidence type="ECO:0000313" key="1">
    <source>
        <dbReference type="EMBL" id="OGF27512.1"/>
    </source>
</evidence>
<sequence>MLEHGDKEKLRQILEKIKKYPLDMWQWSGNTTLISAQEGMIIIEIFIDYKAMCWPIILRVLNVGREVLFEYSVNNYYGMQIDGLVDQKDHELYKFHQRILTELKLHVVAAATQTQRQAEKNKKQQLEDFLKE</sequence>
<dbReference type="AlphaFoldDB" id="A0A1F5SLG4"/>
<organism evidence="1 2">
    <name type="scientific">Candidatus Falkowbacteria bacterium RIFOXYA2_FULL_47_19</name>
    <dbReference type="NCBI Taxonomy" id="1797994"/>
    <lineage>
        <taxon>Bacteria</taxon>
        <taxon>Candidatus Falkowiibacteriota</taxon>
    </lineage>
</organism>
<gene>
    <name evidence="1" type="ORF">A2227_01535</name>
</gene>
<reference evidence="1 2" key="1">
    <citation type="journal article" date="2016" name="Nat. Commun.">
        <title>Thousands of microbial genomes shed light on interconnected biogeochemical processes in an aquifer system.</title>
        <authorList>
            <person name="Anantharaman K."/>
            <person name="Brown C.T."/>
            <person name="Hug L.A."/>
            <person name="Sharon I."/>
            <person name="Castelle C.J."/>
            <person name="Probst A.J."/>
            <person name="Thomas B.C."/>
            <person name="Singh A."/>
            <person name="Wilkins M.J."/>
            <person name="Karaoz U."/>
            <person name="Brodie E.L."/>
            <person name="Williams K.H."/>
            <person name="Hubbard S.S."/>
            <person name="Banfield J.F."/>
        </authorList>
    </citation>
    <scope>NUCLEOTIDE SEQUENCE [LARGE SCALE GENOMIC DNA]</scope>
</reference>
<evidence type="ECO:0000313" key="2">
    <source>
        <dbReference type="Proteomes" id="UP000178367"/>
    </source>
</evidence>
<dbReference type="EMBL" id="MFGB01000007">
    <property type="protein sequence ID" value="OGF27512.1"/>
    <property type="molecule type" value="Genomic_DNA"/>
</dbReference>
<protein>
    <submittedName>
        <fullName evidence="1">Uncharacterized protein</fullName>
    </submittedName>
</protein>